<protein>
    <submittedName>
        <fullName evidence="1">Uncharacterized protein</fullName>
    </submittedName>
</protein>
<accession>N1UG12</accession>
<name>N1UG12_9LEPT</name>
<evidence type="ECO:0000313" key="2">
    <source>
        <dbReference type="Proteomes" id="UP000012249"/>
    </source>
</evidence>
<evidence type="ECO:0000313" key="1">
    <source>
        <dbReference type="EMBL" id="EMY14935.1"/>
    </source>
</evidence>
<dbReference type="EMBL" id="AHMI02000124">
    <property type="protein sequence ID" value="EMY14935.1"/>
    <property type="molecule type" value="Genomic_DNA"/>
</dbReference>
<reference evidence="1 2" key="1">
    <citation type="submission" date="2013-02" db="EMBL/GenBank/DDBJ databases">
        <authorList>
            <person name="Harkins D.M."/>
            <person name="Durkin A.S."/>
            <person name="Brinkac L.M."/>
            <person name="Haft D.H."/>
            <person name="Selengut J.D."/>
            <person name="Sanka R."/>
            <person name="DePew J."/>
            <person name="Purushe J."/>
            <person name="Haake D.A."/>
            <person name="Matsunaga J."/>
            <person name="Vinetz J.M."/>
            <person name="Sutton G.G."/>
            <person name="Nierman W.C."/>
            <person name="Fouts D.E."/>
        </authorList>
    </citation>
    <scope>NUCLEOTIDE SEQUENCE [LARGE SCALE GENOMIC DNA]</scope>
    <source>
        <strain evidence="1 2">Ecochallenge</strain>
    </source>
</reference>
<gene>
    <name evidence="1" type="ORF">LEP1GSC043_0316</name>
</gene>
<dbReference type="AlphaFoldDB" id="N1UG12"/>
<comment type="caution">
    <text evidence="1">The sequence shown here is derived from an EMBL/GenBank/DDBJ whole genome shotgun (WGS) entry which is preliminary data.</text>
</comment>
<sequence length="202" mass="22420">MNLFSGMTSIYNQSFLWALIISCVLLIGTCSKHERGHVMTKKSASEFKTNIGNRERAAGQLLSSLKLGISATEVMDMLGPPTTKTWAYTLFYSSAMVIYFDDSSKLVRVTSDISPETVTTWDESAPEISTASTQFKGKPYNRQVAAKMLLPLLKQGMPTKKIEDVLGRPDFISWRYSLTPGSSSLLVRFASDDKIVEASIQR</sequence>
<dbReference type="Proteomes" id="UP000012249">
    <property type="component" value="Unassembled WGS sequence"/>
</dbReference>
<proteinExistence type="predicted"/>
<organism evidence="1 2">
    <name type="scientific">Leptospira weilii str. Ecochallenge</name>
    <dbReference type="NCBI Taxonomy" id="1049986"/>
    <lineage>
        <taxon>Bacteria</taxon>
        <taxon>Pseudomonadati</taxon>
        <taxon>Spirochaetota</taxon>
        <taxon>Spirochaetia</taxon>
        <taxon>Leptospirales</taxon>
        <taxon>Leptospiraceae</taxon>
        <taxon>Leptospira</taxon>
    </lineage>
</organism>